<organism evidence="2 3">
    <name type="scientific">Desulfocucumis palustris</name>
    <dbReference type="NCBI Taxonomy" id="1898651"/>
    <lineage>
        <taxon>Bacteria</taxon>
        <taxon>Bacillati</taxon>
        <taxon>Bacillota</taxon>
        <taxon>Clostridia</taxon>
        <taxon>Eubacteriales</taxon>
        <taxon>Desulfocucumaceae</taxon>
        <taxon>Desulfocucumis</taxon>
    </lineage>
</organism>
<feature type="compositionally biased region" description="Low complexity" evidence="1">
    <location>
        <begin position="10"/>
        <end position="21"/>
    </location>
</feature>
<dbReference type="EMBL" id="BFAV01000019">
    <property type="protein sequence ID" value="GBF32283.1"/>
    <property type="molecule type" value="Genomic_DNA"/>
</dbReference>
<sequence length="110" mass="12050">MKIGSGGHNAQAAQDAVAARQQEQIRLKPTLEQELLQSQKQGLELNKPVLHPNKSAELEGYLRNKETSGEGKKNKDSGGKRQEGDKPKDSDSPDKDMPPGLKGVLLDKYM</sequence>
<evidence type="ECO:0000313" key="3">
    <source>
        <dbReference type="Proteomes" id="UP000239549"/>
    </source>
</evidence>
<name>A0A2L2X9K2_9FIRM</name>
<accession>A0A2L2X9K2</accession>
<evidence type="ECO:0000313" key="2">
    <source>
        <dbReference type="EMBL" id="GBF32283.1"/>
    </source>
</evidence>
<keyword evidence="3" id="KW-1185">Reference proteome</keyword>
<feature type="region of interest" description="Disordered" evidence="1">
    <location>
        <begin position="1"/>
        <end position="21"/>
    </location>
</feature>
<dbReference type="AlphaFoldDB" id="A0A2L2X9K2"/>
<feature type="region of interest" description="Disordered" evidence="1">
    <location>
        <begin position="38"/>
        <end position="110"/>
    </location>
</feature>
<comment type="caution">
    <text evidence="2">The sequence shown here is derived from an EMBL/GenBank/DDBJ whole genome shotgun (WGS) entry which is preliminary data.</text>
</comment>
<reference evidence="3" key="1">
    <citation type="submission" date="2018-02" db="EMBL/GenBank/DDBJ databases">
        <title>Genome sequence of Desulfocucumis palustris strain NAW-5.</title>
        <authorList>
            <person name="Watanabe M."/>
            <person name="Kojima H."/>
            <person name="Fukui M."/>
        </authorList>
    </citation>
    <scope>NUCLEOTIDE SEQUENCE [LARGE SCALE GENOMIC DNA]</scope>
    <source>
        <strain evidence="3">NAW-5</strain>
    </source>
</reference>
<dbReference type="Proteomes" id="UP000239549">
    <property type="component" value="Unassembled WGS sequence"/>
</dbReference>
<feature type="compositionally biased region" description="Basic and acidic residues" evidence="1">
    <location>
        <begin position="54"/>
        <end position="97"/>
    </location>
</feature>
<proteinExistence type="predicted"/>
<dbReference type="RefSeq" id="WP_104370831.1">
    <property type="nucleotide sequence ID" value="NZ_BFAV01000019.1"/>
</dbReference>
<gene>
    <name evidence="2" type="ORF">DCCM_0477</name>
</gene>
<evidence type="ECO:0000256" key="1">
    <source>
        <dbReference type="SAM" id="MobiDB-lite"/>
    </source>
</evidence>
<protein>
    <submittedName>
        <fullName evidence="2">Uncharacterized protein</fullName>
    </submittedName>
</protein>